<dbReference type="KEGG" id="ccp:CHC_T00001783001"/>
<dbReference type="AlphaFoldDB" id="R7Q4L4"/>
<sequence length="369" mass="41783">MIRDFGTLKKLGMVGEHAKIRVLSEMEEDVVDDVEEEQKRPASPGTRASEQKDSRESENEDDDDDEEGGADAEEEEEEEDDDFGVISVIPASRSKKEDPDPLTPEKGDNEANKPAESARRDATSPAKATPLERSEGKKTSSPSKQSPTNGDAAEVHAHAPDADPKTDTADENQAAPTPAATEDKMEEFYKKGTGPDGLLMLTRKQSLRVCACCGGFISLVDAESRLLSHYGGKSHHSLVQLRQKVADLENEIALERRLGTELSPRGFERGRRAESDTNRSRGDERRPSHGGSRDRYRGRHDRDDAHDRYAGADRYAAPHHRRDEGWRPREPRYRGREEDARLHPRYAYDRKRYRSRSPTRNHRRHRHRY</sequence>
<accession>R7Q4L4</accession>
<gene>
    <name evidence="3" type="ORF">CHC_T00001783001</name>
</gene>
<dbReference type="STRING" id="2769.R7Q4L4"/>
<dbReference type="GO" id="GO:0005685">
    <property type="term" value="C:U1 snRNP"/>
    <property type="evidence" value="ECO:0007669"/>
    <property type="project" value="InterPro"/>
</dbReference>
<feature type="compositionally biased region" description="Acidic residues" evidence="2">
    <location>
        <begin position="58"/>
        <end position="83"/>
    </location>
</feature>
<feature type="compositionally biased region" description="Basic and acidic residues" evidence="2">
    <location>
        <begin position="321"/>
        <end position="350"/>
    </location>
</feature>
<dbReference type="GO" id="GO:0006376">
    <property type="term" value="P:mRNA splice site recognition"/>
    <property type="evidence" value="ECO:0007669"/>
    <property type="project" value="InterPro"/>
</dbReference>
<dbReference type="RefSeq" id="XP_005712752.1">
    <property type="nucleotide sequence ID" value="XM_005712695.1"/>
</dbReference>
<feature type="compositionally biased region" description="Basic and acidic residues" evidence="2">
    <location>
        <begin position="94"/>
        <end position="122"/>
    </location>
</feature>
<dbReference type="GeneID" id="17320469"/>
<protein>
    <submittedName>
        <fullName evidence="3">Uncharacterized protein</fullName>
    </submittedName>
</protein>
<dbReference type="InterPro" id="IPR004882">
    <property type="entry name" value="Luc7-rel"/>
</dbReference>
<feature type="compositionally biased region" description="Basic and acidic residues" evidence="2">
    <location>
        <begin position="266"/>
        <end position="311"/>
    </location>
</feature>
<comment type="similarity">
    <text evidence="1">Belongs to the Luc7 family.</text>
</comment>
<feature type="compositionally biased region" description="Basic and acidic residues" evidence="2">
    <location>
        <begin position="153"/>
        <end position="168"/>
    </location>
</feature>
<evidence type="ECO:0000313" key="4">
    <source>
        <dbReference type="Proteomes" id="UP000012073"/>
    </source>
</evidence>
<evidence type="ECO:0000256" key="1">
    <source>
        <dbReference type="ARBA" id="ARBA00005655"/>
    </source>
</evidence>
<dbReference type="OrthoDB" id="153872at2759"/>
<dbReference type="EMBL" id="HG001623">
    <property type="protein sequence ID" value="CDF32949.1"/>
    <property type="molecule type" value="Genomic_DNA"/>
</dbReference>
<name>R7Q4L4_CHOCR</name>
<dbReference type="Gramene" id="CDF32949">
    <property type="protein sequence ID" value="CDF32949"/>
    <property type="gene ID" value="CHC_T00001783001"/>
</dbReference>
<proteinExistence type="inferred from homology"/>
<evidence type="ECO:0000256" key="2">
    <source>
        <dbReference type="SAM" id="MobiDB-lite"/>
    </source>
</evidence>
<dbReference type="Pfam" id="PF03194">
    <property type="entry name" value="LUC7"/>
    <property type="match status" value="1"/>
</dbReference>
<feature type="compositionally biased region" description="Basic residues" evidence="2">
    <location>
        <begin position="351"/>
        <end position="369"/>
    </location>
</feature>
<organism evidence="3 4">
    <name type="scientific">Chondrus crispus</name>
    <name type="common">Carrageen Irish moss</name>
    <name type="synonym">Polymorpha crispa</name>
    <dbReference type="NCBI Taxonomy" id="2769"/>
    <lineage>
        <taxon>Eukaryota</taxon>
        <taxon>Rhodophyta</taxon>
        <taxon>Florideophyceae</taxon>
        <taxon>Rhodymeniophycidae</taxon>
        <taxon>Gigartinales</taxon>
        <taxon>Gigartinaceae</taxon>
        <taxon>Chondrus</taxon>
    </lineage>
</organism>
<dbReference type="PANTHER" id="PTHR12375">
    <property type="entry name" value="RNA-BINDING PROTEIN LUC7-RELATED"/>
    <property type="match status" value="1"/>
</dbReference>
<keyword evidence="4" id="KW-1185">Reference proteome</keyword>
<feature type="region of interest" description="Disordered" evidence="2">
    <location>
        <begin position="28"/>
        <end position="184"/>
    </location>
</feature>
<dbReference type="GO" id="GO:0003729">
    <property type="term" value="F:mRNA binding"/>
    <property type="evidence" value="ECO:0007669"/>
    <property type="project" value="InterPro"/>
</dbReference>
<feature type="compositionally biased region" description="Low complexity" evidence="2">
    <location>
        <begin position="139"/>
        <end position="148"/>
    </location>
</feature>
<reference evidence="4" key="1">
    <citation type="journal article" date="2013" name="Proc. Natl. Acad. Sci. U.S.A.">
        <title>Genome structure and metabolic features in the red seaweed Chondrus crispus shed light on evolution of the Archaeplastida.</title>
        <authorList>
            <person name="Collen J."/>
            <person name="Porcel B."/>
            <person name="Carre W."/>
            <person name="Ball S.G."/>
            <person name="Chaparro C."/>
            <person name="Tonon T."/>
            <person name="Barbeyron T."/>
            <person name="Michel G."/>
            <person name="Noel B."/>
            <person name="Valentin K."/>
            <person name="Elias M."/>
            <person name="Artiguenave F."/>
            <person name="Arun A."/>
            <person name="Aury J.M."/>
            <person name="Barbosa-Neto J.F."/>
            <person name="Bothwell J.H."/>
            <person name="Bouget F.Y."/>
            <person name="Brillet L."/>
            <person name="Cabello-Hurtado F."/>
            <person name="Capella-Gutierrez S."/>
            <person name="Charrier B."/>
            <person name="Cladiere L."/>
            <person name="Cock J.M."/>
            <person name="Coelho S.M."/>
            <person name="Colleoni C."/>
            <person name="Czjzek M."/>
            <person name="Da Silva C."/>
            <person name="Delage L."/>
            <person name="Denoeud F."/>
            <person name="Deschamps P."/>
            <person name="Dittami S.M."/>
            <person name="Gabaldon T."/>
            <person name="Gachon C.M."/>
            <person name="Groisillier A."/>
            <person name="Herve C."/>
            <person name="Jabbari K."/>
            <person name="Katinka M."/>
            <person name="Kloareg B."/>
            <person name="Kowalczyk N."/>
            <person name="Labadie K."/>
            <person name="Leblanc C."/>
            <person name="Lopez P.J."/>
            <person name="McLachlan D.H."/>
            <person name="Meslet-Cladiere L."/>
            <person name="Moustafa A."/>
            <person name="Nehr Z."/>
            <person name="Nyvall Collen P."/>
            <person name="Panaud O."/>
            <person name="Partensky F."/>
            <person name="Poulain J."/>
            <person name="Rensing S.A."/>
            <person name="Rousvoal S."/>
            <person name="Samson G."/>
            <person name="Symeonidi A."/>
            <person name="Weissenbach J."/>
            <person name="Zambounis A."/>
            <person name="Wincker P."/>
            <person name="Boyen C."/>
        </authorList>
    </citation>
    <scope>NUCLEOTIDE SEQUENCE [LARGE SCALE GENOMIC DNA]</scope>
    <source>
        <strain evidence="4">cv. Stackhouse</strain>
    </source>
</reference>
<evidence type="ECO:0000313" key="3">
    <source>
        <dbReference type="EMBL" id="CDF32949.1"/>
    </source>
</evidence>
<feature type="region of interest" description="Disordered" evidence="2">
    <location>
        <begin position="263"/>
        <end position="369"/>
    </location>
</feature>
<dbReference type="Proteomes" id="UP000012073">
    <property type="component" value="Unassembled WGS sequence"/>
</dbReference>